<feature type="compositionally biased region" description="Polar residues" evidence="1">
    <location>
        <begin position="67"/>
        <end position="87"/>
    </location>
</feature>
<dbReference type="OrthoDB" id="2107166at2759"/>
<dbReference type="Proteomes" id="UP000053259">
    <property type="component" value="Unassembled WGS sequence"/>
</dbReference>
<dbReference type="STRING" id="253628.A0A0D2AZC6"/>
<evidence type="ECO:0000313" key="3">
    <source>
        <dbReference type="Proteomes" id="UP000053259"/>
    </source>
</evidence>
<keyword evidence="3" id="KW-1185">Reference proteome</keyword>
<feature type="region of interest" description="Disordered" evidence="1">
    <location>
        <begin position="128"/>
        <end position="159"/>
    </location>
</feature>
<evidence type="ECO:0000313" key="2">
    <source>
        <dbReference type="EMBL" id="KIW04474.1"/>
    </source>
</evidence>
<proteinExistence type="predicted"/>
<name>A0A0D2AZC6_9PEZI</name>
<feature type="compositionally biased region" description="Basic and acidic residues" evidence="1">
    <location>
        <begin position="140"/>
        <end position="159"/>
    </location>
</feature>
<dbReference type="RefSeq" id="XP_016214343.1">
    <property type="nucleotide sequence ID" value="XM_016357551.1"/>
</dbReference>
<organism evidence="2 3">
    <name type="scientific">Verruconis gallopava</name>
    <dbReference type="NCBI Taxonomy" id="253628"/>
    <lineage>
        <taxon>Eukaryota</taxon>
        <taxon>Fungi</taxon>
        <taxon>Dikarya</taxon>
        <taxon>Ascomycota</taxon>
        <taxon>Pezizomycotina</taxon>
        <taxon>Dothideomycetes</taxon>
        <taxon>Pleosporomycetidae</taxon>
        <taxon>Venturiales</taxon>
        <taxon>Sympoventuriaceae</taxon>
        <taxon>Verruconis</taxon>
    </lineage>
</organism>
<dbReference type="HOGENOM" id="CLU_140542_0_0_1"/>
<evidence type="ECO:0000256" key="1">
    <source>
        <dbReference type="SAM" id="MobiDB-lite"/>
    </source>
</evidence>
<reference evidence="2 3" key="1">
    <citation type="submission" date="2015-01" db="EMBL/GenBank/DDBJ databases">
        <title>The Genome Sequence of Ochroconis gallopava CBS43764.</title>
        <authorList>
            <consortium name="The Broad Institute Genomics Platform"/>
            <person name="Cuomo C."/>
            <person name="de Hoog S."/>
            <person name="Gorbushina A."/>
            <person name="Stielow B."/>
            <person name="Teixiera M."/>
            <person name="Abouelleil A."/>
            <person name="Chapman S.B."/>
            <person name="Priest M."/>
            <person name="Young S.K."/>
            <person name="Wortman J."/>
            <person name="Nusbaum C."/>
            <person name="Birren B."/>
        </authorList>
    </citation>
    <scope>NUCLEOTIDE SEQUENCE [LARGE SCALE GENOMIC DNA]</scope>
    <source>
        <strain evidence="2 3">CBS 43764</strain>
    </source>
</reference>
<dbReference type="InParanoid" id="A0A0D2AZC6"/>
<accession>A0A0D2AZC6</accession>
<feature type="region of interest" description="Disordered" evidence="1">
    <location>
        <begin position="41"/>
        <end position="114"/>
    </location>
</feature>
<gene>
    <name evidence="2" type="ORF">PV09_04234</name>
</gene>
<dbReference type="GeneID" id="27312207"/>
<dbReference type="AlphaFoldDB" id="A0A0D2AZC6"/>
<dbReference type="EMBL" id="KN847540">
    <property type="protein sequence ID" value="KIW04474.1"/>
    <property type="molecule type" value="Genomic_DNA"/>
</dbReference>
<protein>
    <submittedName>
        <fullName evidence="2">Uncharacterized protein</fullName>
    </submittedName>
</protein>
<sequence length="159" mass="17830">MTSWSKDDDKYRLPEGVVRIGYDADRQCYQFYDHSDGSLWEGPEGSQYGKLRRISAGPPGESRMFSDKNSPTAERVKSQGTPTSSAPTDFDQILGNMRRERSVSETGLKSSGPVLLGSVIKRSATVTSKLTRTLSRRAHRSGEEPLLEESRRKKRTEET</sequence>
<dbReference type="VEuPathDB" id="FungiDB:PV09_04234"/>